<organism evidence="9 10">
    <name type="scientific">Pseudomonas panipatensis</name>
    <dbReference type="NCBI Taxonomy" id="428992"/>
    <lineage>
        <taxon>Bacteria</taxon>
        <taxon>Pseudomonadati</taxon>
        <taxon>Pseudomonadota</taxon>
        <taxon>Gammaproteobacteria</taxon>
        <taxon>Pseudomonadales</taxon>
        <taxon>Pseudomonadaceae</taxon>
        <taxon>Pseudomonas</taxon>
    </lineage>
</organism>
<dbReference type="PANTHER" id="PTHR43071">
    <property type="entry name" value="2-AMINO-4-HYDROXY-6-HYDROXYMETHYLDIHYDROPTERIDINE PYROPHOSPHOKINASE"/>
    <property type="match status" value="1"/>
</dbReference>
<proteinExistence type="predicted"/>
<dbReference type="AlphaFoldDB" id="A0A1G8JEP7"/>
<dbReference type="InterPro" id="IPR035907">
    <property type="entry name" value="Hppk_sf"/>
</dbReference>
<dbReference type="GO" id="GO:0016301">
    <property type="term" value="F:kinase activity"/>
    <property type="evidence" value="ECO:0007669"/>
    <property type="project" value="UniProtKB-KW"/>
</dbReference>
<dbReference type="RefSeq" id="WP_090264711.1">
    <property type="nucleotide sequence ID" value="NZ_FNDS01000007.1"/>
</dbReference>
<keyword evidence="5 9" id="KW-0418">Kinase</keyword>
<dbReference type="GO" id="GO:0003848">
    <property type="term" value="F:2-amino-4-hydroxy-6-hydroxymethyldihydropteridine diphosphokinase activity"/>
    <property type="evidence" value="ECO:0007669"/>
    <property type="project" value="UniProtKB-EC"/>
</dbReference>
<gene>
    <name evidence="9" type="ORF">SAMN05216272_107332</name>
</gene>
<dbReference type="OrthoDB" id="9790168at2"/>
<evidence type="ECO:0000259" key="8">
    <source>
        <dbReference type="Pfam" id="PF01288"/>
    </source>
</evidence>
<keyword evidence="6" id="KW-0067">ATP-binding</keyword>
<dbReference type="GO" id="GO:0046656">
    <property type="term" value="P:folic acid biosynthetic process"/>
    <property type="evidence" value="ECO:0007669"/>
    <property type="project" value="UniProtKB-KW"/>
</dbReference>
<dbReference type="EC" id="2.7.6.3" evidence="2"/>
<keyword evidence="3" id="KW-0808">Transferase</keyword>
<comment type="pathway">
    <text evidence="1">Cofactor biosynthesis; tetrahydrofolate biosynthesis; 2-amino-4-hydroxy-6-hydroxymethyl-7,8-dihydropteridine diphosphate from 7,8-dihydroneopterin triphosphate: step 4/4.</text>
</comment>
<dbReference type="UniPathway" id="UPA00077">
    <property type="reaction ID" value="UER00155"/>
</dbReference>
<protein>
    <recommendedName>
        <fullName evidence="2">2-amino-4-hydroxy-6-hydroxymethyldihydropteridine diphosphokinase</fullName>
        <ecNumber evidence="2">2.7.6.3</ecNumber>
    </recommendedName>
</protein>
<dbReference type="SUPFAM" id="SSF55083">
    <property type="entry name" value="6-hydroxymethyl-7,8-dihydropterin pyrophosphokinase, HPPK"/>
    <property type="match status" value="1"/>
</dbReference>
<evidence type="ECO:0000313" key="9">
    <source>
        <dbReference type="EMBL" id="SDI29467.1"/>
    </source>
</evidence>
<dbReference type="EMBL" id="FNDS01000007">
    <property type="protein sequence ID" value="SDI29467.1"/>
    <property type="molecule type" value="Genomic_DNA"/>
</dbReference>
<feature type="domain" description="7,8-dihydro-6-hydroxymethylpterin-pyrophosphokinase" evidence="8">
    <location>
        <begin position="7"/>
        <end position="130"/>
    </location>
</feature>
<dbReference type="Proteomes" id="UP000199636">
    <property type="component" value="Unassembled WGS sequence"/>
</dbReference>
<dbReference type="GO" id="GO:0046654">
    <property type="term" value="P:tetrahydrofolate biosynthetic process"/>
    <property type="evidence" value="ECO:0007669"/>
    <property type="project" value="UniProtKB-UniPathway"/>
</dbReference>
<evidence type="ECO:0000256" key="2">
    <source>
        <dbReference type="ARBA" id="ARBA00013253"/>
    </source>
</evidence>
<keyword evidence="10" id="KW-1185">Reference proteome</keyword>
<dbReference type="Pfam" id="PF01288">
    <property type="entry name" value="HPPK"/>
    <property type="match status" value="1"/>
</dbReference>
<evidence type="ECO:0000256" key="6">
    <source>
        <dbReference type="ARBA" id="ARBA00022840"/>
    </source>
</evidence>
<evidence type="ECO:0000256" key="1">
    <source>
        <dbReference type="ARBA" id="ARBA00005051"/>
    </source>
</evidence>
<dbReference type="InterPro" id="IPR000550">
    <property type="entry name" value="Hppk"/>
</dbReference>
<dbReference type="NCBIfam" id="TIGR01498">
    <property type="entry name" value="folK"/>
    <property type="match status" value="1"/>
</dbReference>
<dbReference type="CDD" id="cd00483">
    <property type="entry name" value="HPPK"/>
    <property type="match status" value="1"/>
</dbReference>
<evidence type="ECO:0000256" key="4">
    <source>
        <dbReference type="ARBA" id="ARBA00022741"/>
    </source>
</evidence>
<dbReference type="PANTHER" id="PTHR43071:SF2">
    <property type="entry name" value="2-AMINO-4-HYDROXY-6-HYDROXYMETHYLDIHYDROPTERIDINE PYROPHOSPHOKINASE"/>
    <property type="match status" value="1"/>
</dbReference>
<accession>A0A1G8JEP7</accession>
<evidence type="ECO:0000256" key="5">
    <source>
        <dbReference type="ARBA" id="ARBA00022777"/>
    </source>
</evidence>
<evidence type="ECO:0000256" key="7">
    <source>
        <dbReference type="ARBA" id="ARBA00022909"/>
    </source>
</evidence>
<evidence type="ECO:0000256" key="3">
    <source>
        <dbReference type="ARBA" id="ARBA00022679"/>
    </source>
</evidence>
<reference evidence="10" key="1">
    <citation type="submission" date="2016-10" db="EMBL/GenBank/DDBJ databases">
        <authorList>
            <person name="Varghese N."/>
            <person name="Submissions S."/>
        </authorList>
    </citation>
    <scope>NUCLEOTIDE SEQUENCE [LARGE SCALE GENOMIC DNA]</scope>
    <source>
        <strain evidence="10">CCM 7469</strain>
    </source>
</reference>
<keyword evidence="4" id="KW-0547">Nucleotide-binding</keyword>
<name>A0A1G8JEP7_9PSED</name>
<sequence length="180" mass="19841">MPLTTVFLGLGSNIERERHLCAGLDALTGFIDNLQCSPVFESEPVGIRSGPFFNLVVSGETHLPLAELGLRLKHIEADNGRYAPERKGLPLDIDVLLYGDLYGDFDGLALPRAEVLKNAFVLWPLALLAPQKRLPGTDREFASLWAEASIDQRLWPVPFAWRGRDLTPAGLLQAFPKPAL</sequence>
<dbReference type="GO" id="GO:0005524">
    <property type="term" value="F:ATP binding"/>
    <property type="evidence" value="ECO:0007669"/>
    <property type="project" value="UniProtKB-KW"/>
</dbReference>
<keyword evidence="7" id="KW-0289">Folate biosynthesis</keyword>
<evidence type="ECO:0000313" key="10">
    <source>
        <dbReference type="Proteomes" id="UP000199636"/>
    </source>
</evidence>
<dbReference type="Gene3D" id="3.30.70.560">
    <property type="entry name" value="7,8-Dihydro-6-hydroxymethylpterin-pyrophosphokinase HPPK"/>
    <property type="match status" value="1"/>
</dbReference>
<dbReference type="STRING" id="428992.SAMN05216272_107332"/>